<keyword evidence="3" id="KW-1185">Reference proteome</keyword>
<dbReference type="EMBL" id="BAABME010002939">
    <property type="protein sequence ID" value="GAA0156750.1"/>
    <property type="molecule type" value="Genomic_DNA"/>
</dbReference>
<evidence type="ECO:0000313" key="3">
    <source>
        <dbReference type="Proteomes" id="UP001454036"/>
    </source>
</evidence>
<comment type="caution">
    <text evidence="2">The sequence shown here is derived from an EMBL/GenBank/DDBJ whole genome shotgun (WGS) entry which is preliminary data.</text>
</comment>
<sequence length="105" mass="11967">MYAEIEDIPKVVTISVAAQETPKRPQSFAVTFTDEDIPKEDGDHNRPLYVFGYLCIVKISMIRPVDHPRHDARLQPRRRKGTGESIPTLGDRSARDNLIVPRDQL</sequence>
<gene>
    <name evidence="2" type="ORF">LIER_14165</name>
</gene>
<protein>
    <submittedName>
        <fullName evidence="2">Uncharacterized protein</fullName>
    </submittedName>
</protein>
<reference evidence="2 3" key="1">
    <citation type="submission" date="2024-01" db="EMBL/GenBank/DDBJ databases">
        <title>The complete chloroplast genome sequence of Lithospermum erythrorhizon: insights into the phylogenetic relationship among Boraginaceae species and the maternal lineages of purple gromwells.</title>
        <authorList>
            <person name="Okada T."/>
            <person name="Watanabe K."/>
        </authorList>
    </citation>
    <scope>NUCLEOTIDE SEQUENCE [LARGE SCALE GENOMIC DNA]</scope>
</reference>
<feature type="region of interest" description="Disordered" evidence="1">
    <location>
        <begin position="67"/>
        <end position="105"/>
    </location>
</feature>
<evidence type="ECO:0000256" key="1">
    <source>
        <dbReference type="SAM" id="MobiDB-lite"/>
    </source>
</evidence>
<proteinExistence type="predicted"/>
<dbReference type="Proteomes" id="UP001454036">
    <property type="component" value="Unassembled WGS sequence"/>
</dbReference>
<name>A0AAV3PZQ1_LITER</name>
<dbReference type="AlphaFoldDB" id="A0AAV3PZQ1"/>
<evidence type="ECO:0000313" key="2">
    <source>
        <dbReference type="EMBL" id="GAA0156750.1"/>
    </source>
</evidence>
<organism evidence="2 3">
    <name type="scientific">Lithospermum erythrorhizon</name>
    <name type="common">Purple gromwell</name>
    <name type="synonym">Lithospermum officinale var. erythrorhizon</name>
    <dbReference type="NCBI Taxonomy" id="34254"/>
    <lineage>
        <taxon>Eukaryota</taxon>
        <taxon>Viridiplantae</taxon>
        <taxon>Streptophyta</taxon>
        <taxon>Embryophyta</taxon>
        <taxon>Tracheophyta</taxon>
        <taxon>Spermatophyta</taxon>
        <taxon>Magnoliopsida</taxon>
        <taxon>eudicotyledons</taxon>
        <taxon>Gunneridae</taxon>
        <taxon>Pentapetalae</taxon>
        <taxon>asterids</taxon>
        <taxon>lamiids</taxon>
        <taxon>Boraginales</taxon>
        <taxon>Boraginaceae</taxon>
        <taxon>Boraginoideae</taxon>
        <taxon>Lithospermeae</taxon>
        <taxon>Lithospermum</taxon>
    </lineage>
</organism>
<accession>A0AAV3PZQ1</accession>